<dbReference type="Proteomes" id="UP001218188">
    <property type="component" value="Unassembled WGS sequence"/>
</dbReference>
<evidence type="ECO:0000313" key="3">
    <source>
        <dbReference type="Proteomes" id="UP001218188"/>
    </source>
</evidence>
<accession>A0AAD6X1Y4</accession>
<organism evidence="2 3">
    <name type="scientific">Mycena alexandri</name>
    <dbReference type="NCBI Taxonomy" id="1745969"/>
    <lineage>
        <taxon>Eukaryota</taxon>
        <taxon>Fungi</taxon>
        <taxon>Dikarya</taxon>
        <taxon>Basidiomycota</taxon>
        <taxon>Agaricomycotina</taxon>
        <taxon>Agaricomycetes</taxon>
        <taxon>Agaricomycetidae</taxon>
        <taxon>Agaricales</taxon>
        <taxon>Marasmiineae</taxon>
        <taxon>Mycenaceae</taxon>
        <taxon>Mycena</taxon>
    </lineage>
</organism>
<keyword evidence="3" id="KW-1185">Reference proteome</keyword>
<feature type="region of interest" description="Disordered" evidence="1">
    <location>
        <begin position="68"/>
        <end position="100"/>
    </location>
</feature>
<dbReference type="AlphaFoldDB" id="A0AAD6X1Y4"/>
<gene>
    <name evidence="2" type="ORF">C8F04DRAFT_1394518</name>
</gene>
<protein>
    <submittedName>
        <fullName evidence="2">Uncharacterized protein</fullName>
    </submittedName>
</protein>
<evidence type="ECO:0000256" key="1">
    <source>
        <dbReference type="SAM" id="MobiDB-lite"/>
    </source>
</evidence>
<proteinExistence type="predicted"/>
<dbReference type="EMBL" id="JARJCM010000047">
    <property type="protein sequence ID" value="KAJ7035888.1"/>
    <property type="molecule type" value="Genomic_DNA"/>
</dbReference>
<feature type="region of interest" description="Disordered" evidence="1">
    <location>
        <begin position="1"/>
        <end position="48"/>
    </location>
</feature>
<feature type="compositionally biased region" description="Basic and acidic residues" evidence="1">
    <location>
        <begin position="74"/>
        <end position="83"/>
    </location>
</feature>
<evidence type="ECO:0000313" key="2">
    <source>
        <dbReference type="EMBL" id="KAJ7035888.1"/>
    </source>
</evidence>
<name>A0AAD6X1Y4_9AGAR</name>
<reference evidence="2" key="1">
    <citation type="submission" date="2023-03" db="EMBL/GenBank/DDBJ databases">
        <title>Massive genome expansion in bonnet fungi (Mycena s.s.) driven by repeated elements and novel gene families across ecological guilds.</title>
        <authorList>
            <consortium name="Lawrence Berkeley National Laboratory"/>
            <person name="Harder C.B."/>
            <person name="Miyauchi S."/>
            <person name="Viragh M."/>
            <person name="Kuo A."/>
            <person name="Thoen E."/>
            <person name="Andreopoulos B."/>
            <person name="Lu D."/>
            <person name="Skrede I."/>
            <person name="Drula E."/>
            <person name="Henrissat B."/>
            <person name="Morin E."/>
            <person name="Kohler A."/>
            <person name="Barry K."/>
            <person name="LaButti K."/>
            <person name="Morin E."/>
            <person name="Salamov A."/>
            <person name="Lipzen A."/>
            <person name="Mereny Z."/>
            <person name="Hegedus B."/>
            <person name="Baldrian P."/>
            <person name="Stursova M."/>
            <person name="Weitz H."/>
            <person name="Taylor A."/>
            <person name="Grigoriev I.V."/>
            <person name="Nagy L.G."/>
            <person name="Martin F."/>
            <person name="Kauserud H."/>
        </authorList>
    </citation>
    <scope>NUCLEOTIDE SEQUENCE</scope>
    <source>
        <strain evidence="2">CBHHK200</strain>
    </source>
</reference>
<feature type="compositionally biased region" description="Basic residues" evidence="1">
    <location>
        <begin position="84"/>
        <end position="93"/>
    </location>
</feature>
<comment type="caution">
    <text evidence="2">The sequence shown here is derived from an EMBL/GenBank/DDBJ whole genome shotgun (WGS) entry which is preliminary data.</text>
</comment>
<sequence length="423" mass="47871">MPAGRPRLDPDVKREHVRASRKLYNEKNSVRLREEGRQRMQRKRAAVTASDKATINMYRDNAAAASERYRAKKKELDRAEQKRKDKITRRRRKREAEGLSLKAAEQAAVAKLLGVACPESQISAETSSPADLSWDYQRPRAHNINPLESLRRPLITRLPICAECDCEGCPGCIFYEPDAGHEDRYKHTGLFYAIDTLNWKGVLTSMESFEAKLRFFGDGYPRPRTFQARGWPKFMQMWDADCLEWHIHPGDPGIFGPTSPSPVILLPATPPSSSAASGSSPTKSPALKRITRAEEELMQPFINLKVDDSSAKLTREQLDELAAFRPGPGPISPRRLQQQFARVLGPAGAPPPIPVRPLELEERVRRIAHGVQQSERCELYAVSGHSRIFTNKERAMAIWRSTPGADFFFSKDEDRIWEFLRGG</sequence>
<feature type="compositionally biased region" description="Basic and acidic residues" evidence="1">
    <location>
        <begin position="1"/>
        <end position="38"/>
    </location>
</feature>